<dbReference type="RefSeq" id="WP_289269286.1">
    <property type="nucleotide sequence ID" value="NZ_OX365700.1"/>
</dbReference>
<evidence type="ECO:0000256" key="3">
    <source>
        <dbReference type="ARBA" id="ARBA00022679"/>
    </source>
</evidence>
<evidence type="ECO:0000313" key="7">
    <source>
        <dbReference type="Proteomes" id="UP001179121"/>
    </source>
</evidence>
<dbReference type="AlphaFoldDB" id="A0AA86N0S6"/>
<dbReference type="Pfam" id="PF00534">
    <property type="entry name" value="Glycos_transf_1"/>
    <property type="match status" value="1"/>
</dbReference>
<organism evidence="6 7">
    <name type="scientific">Nitrospira tepida</name>
    <dbReference type="NCBI Taxonomy" id="2973512"/>
    <lineage>
        <taxon>Bacteria</taxon>
        <taxon>Pseudomonadati</taxon>
        <taxon>Nitrospirota</taxon>
        <taxon>Nitrospiria</taxon>
        <taxon>Nitrospirales</taxon>
        <taxon>Nitrospiraceae</taxon>
        <taxon>Nitrospira</taxon>
    </lineage>
</organism>
<keyword evidence="2" id="KW-0328">Glycosyltransferase</keyword>
<evidence type="ECO:0000256" key="1">
    <source>
        <dbReference type="ARBA" id="ARBA00009481"/>
    </source>
</evidence>
<protein>
    <recommendedName>
        <fullName evidence="8">Glycosyl transferase, group 1</fullName>
    </recommendedName>
</protein>
<name>A0AA86N0S6_9BACT</name>
<dbReference type="Proteomes" id="UP001179121">
    <property type="component" value="Chromosome"/>
</dbReference>
<dbReference type="CDD" id="cd03801">
    <property type="entry name" value="GT4_PimA-like"/>
    <property type="match status" value="1"/>
</dbReference>
<gene>
    <name evidence="6" type="ORF">DNFV4_02994</name>
</gene>
<dbReference type="InterPro" id="IPR001296">
    <property type="entry name" value="Glyco_trans_1"/>
</dbReference>
<dbReference type="InterPro" id="IPR028098">
    <property type="entry name" value="Glyco_trans_4-like_N"/>
</dbReference>
<reference evidence="6" key="1">
    <citation type="submission" date="2022-10" db="EMBL/GenBank/DDBJ databases">
        <authorList>
            <person name="Koch H."/>
        </authorList>
    </citation>
    <scope>NUCLEOTIDE SEQUENCE</scope>
    <source>
        <strain evidence="6">DNF</strain>
    </source>
</reference>
<proteinExistence type="inferred from homology"/>
<dbReference type="GO" id="GO:0016757">
    <property type="term" value="F:glycosyltransferase activity"/>
    <property type="evidence" value="ECO:0007669"/>
    <property type="project" value="UniProtKB-KW"/>
</dbReference>
<accession>A0AA86N0S6</accession>
<evidence type="ECO:0000256" key="2">
    <source>
        <dbReference type="ARBA" id="ARBA00022676"/>
    </source>
</evidence>
<feature type="domain" description="Glycosyltransferase subfamily 4-like N-terminal" evidence="5">
    <location>
        <begin position="16"/>
        <end position="230"/>
    </location>
</feature>
<evidence type="ECO:0000259" key="5">
    <source>
        <dbReference type="Pfam" id="PF13439"/>
    </source>
</evidence>
<dbReference type="SUPFAM" id="SSF53756">
    <property type="entry name" value="UDP-Glycosyltransferase/glycogen phosphorylase"/>
    <property type="match status" value="1"/>
</dbReference>
<evidence type="ECO:0000259" key="4">
    <source>
        <dbReference type="Pfam" id="PF00534"/>
    </source>
</evidence>
<keyword evidence="3" id="KW-0808">Transferase</keyword>
<dbReference type="EMBL" id="OX365700">
    <property type="protein sequence ID" value="CAI4032564.1"/>
    <property type="molecule type" value="Genomic_DNA"/>
</dbReference>
<dbReference type="Pfam" id="PF13439">
    <property type="entry name" value="Glyco_transf_4"/>
    <property type="match status" value="1"/>
</dbReference>
<comment type="similarity">
    <text evidence="1">Belongs to the glycosyltransferase group 1 family. Glycosyltransferase 4 subfamily.</text>
</comment>
<evidence type="ECO:0008006" key="8">
    <source>
        <dbReference type="Google" id="ProtNLM"/>
    </source>
</evidence>
<keyword evidence="7" id="KW-1185">Reference proteome</keyword>
<feature type="domain" description="Glycosyl transferase family 1" evidence="4">
    <location>
        <begin position="250"/>
        <end position="408"/>
    </location>
</feature>
<dbReference type="PANTHER" id="PTHR12526:SF640">
    <property type="entry name" value="COLANIC ACID BIOSYNTHESIS GLYCOSYLTRANSFERASE WCAL-RELATED"/>
    <property type="match status" value="1"/>
</dbReference>
<dbReference type="Gene3D" id="3.40.50.2000">
    <property type="entry name" value="Glycogen Phosphorylase B"/>
    <property type="match status" value="2"/>
</dbReference>
<sequence length="444" mass="50755">MKILMVSNLYPPFYHGGYEVRCAQVAEALQRAGHEVRVLTSVYGLPVGFGTRYQRATEMIGGVRVDRWLHNDAFGPQQPFRPWVVFQVKRELADARRFVEILGEFRPDVINWWNMNGITKLLLPLPERWGIPDVHWIEYPWMVDEYGATGEKASRFWRQVWDGAWGPPMVRPLLRRLTRWWEARVEREGLPTRDFPNRPGLVCFVSDYLRTLYREGGLDFPRSQVQFGGVPAERFFCPVAEKSPIPGVMRVLYAGQLTADRGLHTAVEALGQMAAPYRQRIRLSVAGPTEGAYRSYYERVVRRIEELGMGKIVTFLGKVDHDRMPDVYKSHDLLIFLSTREEGLPLVMVEAMLAGCAVVTTGSGGAIEIAELADLPVISKGDSLELARKLEGLLEQPETLRKLAEQGQTIALREFSLDRMIERWQATLLQLCRQRREPMGKGRD</sequence>
<evidence type="ECO:0000313" key="6">
    <source>
        <dbReference type="EMBL" id="CAI4032564.1"/>
    </source>
</evidence>
<dbReference type="KEGG" id="nti:DNFV4_02994"/>
<dbReference type="PANTHER" id="PTHR12526">
    <property type="entry name" value="GLYCOSYLTRANSFERASE"/>
    <property type="match status" value="1"/>
</dbReference>